<keyword evidence="2" id="KW-1185">Reference proteome</keyword>
<sequence length="612" mass="70139">MTIKKNKASKAIDVKAFNFSATPTQLPIERPKGGRKSADTMIYYGDNNLYPNFLLDLYNNSPINKGILNSKYSFIHGNGLIYFDTDEYAEFKVNEKETIEDLFEKIVKDFLIFNAYAIEVIYNKAGEQIRYNHIPVAKIRTSRNKQHFWYGEDWYYKSNECIHFDAWRPYENEEFSSKIYYYSAYTPSPSLTYPIVDYSGGIKSIENDIAIREFHANNLNNNFSVSSIITFFGGTPEDEVADKLLKDLTSSYTGANGKRMLINFADESGKGAEVTNISASDFNEAFMTLKENTDADIVIAHSLPSPALAGIALQGQLGATQSLKEAYNIFRSNWVLNKRTEILKSLNTLFEGYFNTLDIKDDADRYGVEEIDPILKDIALIDEIRAMRGLAPLPNGAGQVMIGKAPIVQSYVQQPVQSKFSKEEEPEEIEDETFNKIQHFGLEKDDYIVLRSYNSSSNLKFDSDQRLTNYLMENTPFSGQSLRSIKEKLNDEFTIQQIREELAKLVNARVIPMTHLIDRVDIQEQARKMNVNPSAQSSNILNRLQTMYSYEGPADDRNRPTCFKLVRSNKFYSREEIQEMSKVLGWDVFNNCMGKNCRHQWKRHVLIRKGGN</sequence>
<proteinExistence type="predicted"/>
<comment type="caution">
    <text evidence="1">The sequence shown here is derived from an EMBL/GenBank/DDBJ whole genome shotgun (WGS) entry which is preliminary data.</text>
</comment>
<reference evidence="1" key="2">
    <citation type="submission" date="2020-09" db="EMBL/GenBank/DDBJ databases">
        <authorList>
            <person name="Sun Q."/>
            <person name="Zhou Y."/>
        </authorList>
    </citation>
    <scope>NUCLEOTIDE SEQUENCE</scope>
    <source>
        <strain evidence="1">CGMCC 1.15966</strain>
    </source>
</reference>
<reference evidence="1" key="1">
    <citation type="journal article" date="2014" name="Int. J. Syst. Evol. Microbiol.">
        <title>Complete genome sequence of Corynebacterium casei LMG S-19264T (=DSM 44701T), isolated from a smear-ripened cheese.</title>
        <authorList>
            <consortium name="US DOE Joint Genome Institute (JGI-PGF)"/>
            <person name="Walter F."/>
            <person name="Albersmeier A."/>
            <person name="Kalinowski J."/>
            <person name="Ruckert C."/>
        </authorList>
    </citation>
    <scope>NUCLEOTIDE SEQUENCE</scope>
    <source>
        <strain evidence="1">CGMCC 1.15966</strain>
    </source>
</reference>
<dbReference type="EMBL" id="BMKM01000008">
    <property type="protein sequence ID" value="GGE28258.1"/>
    <property type="molecule type" value="Genomic_DNA"/>
</dbReference>
<dbReference type="RefSeq" id="WP_182498260.1">
    <property type="nucleotide sequence ID" value="NZ_BMKM01000008.1"/>
</dbReference>
<organism evidence="1 2">
    <name type="scientific">Sphingobacterium cellulitidis</name>
    <dbReference type="NCBI Taxonomy" id="1768011"/>
    <lineage>
        <taxon>Bacteria</taxon>
        <taxon>Pseudomonadati</taxon>
        <taxon>Bacteroidota</taxon>
        <taxon>Sphingobacteriia</taxon>
        <taxon>Sphingobacteriales</taxon>
        <taxon>Sphingobacteriaceae</taxon>
        <taxon>Sphingobacterium</taxon>
    </lineage>
</organism>
<evidence type="ECO:0008006" key="3">
    <source>
        <dbReference type="Google" id="ProtNLM"/>
    </source>
</evidence>
<name>A0A8H9G1Q7_9SPHI</name>
<evidence type="ECO:0000313" key="2">
    <source>
        <dbReference type="Proteomes" id="UP000614460"/>
    </source>
</evidence>
<protein>
    <recommendedName>
        <fullName evidence="3">Phage portal protein</fullName>
    </recommendedName>
</protein>
<gene>
    <name evidence="1" type="ORF">GCM10011516_27420</name>
</gene>
<dbReference type="Proteomes" id="UP000614460">
    <property type="component" value="Unassembled WGS sequence"/>
</dbReference>
<accession>A0A8H9G1Q7</accession>
<dbReference type="AlphaFoldDB" id="A0A8H9G1Q7"/>
<evidence type="ECO:0000313" key="1">
    <source>
        <dbReference type="EMBL" id="GGE28258.1"/>
    </source>
</evidence>